<evidence type="ECO:0000313" key="1">
    <source>
        <dbReference type="EMBL" id="BCB73508.1"/>
    </source>
</evidence>
<dbReference type="RefSeq" id="WP_172515634.1">
    <property type="nucleotide sequence ID" value="NZ_AP022869.1"/>
</dbReference>
<dbReference type="AlphaFoldDB" id="A0A6F8XI85"/>
<name>A0A6F8XI85_9GAMM</name>
<gene>
    <name evidence="1" type="ORF">HMEPL2_38590</name>
</gene>
<protein>
    <recommendedName>
        <fullName evidence="3">Porin</fullName>
    </recommendedName>
</protein>
<accession>A0A6F8XI85</accession>
<dbReference type="Proteomes" id="UP000501053">
    <property type="component" value="Chromosome"/>
</dbReference>
<dbReference type="EMBL" id="AP022869">
    <property type="protein sequence ID" value="BCB73508.1"/>
    <property type="molecule type" value="Genomic_DNA"/>
</dbReference>
<sequence>MANFSGAAERRGMNAYVSSRVSLQGAVVYGEGVGGYLWLNPAAPAYYDPVAGELEAIEAVGGTLGISVAVGPGLANLAYGVSEADLDDIRNVDVSNEGEQNTSLYLNYLWSPIESVDYGIEVSHHTRELVGGREGKATRLQAMAKYTF</sequence>
<organism evidence="1 2">
    <name type="scientific">Vreelandella aquamarina</name>
    <dbReference type="NCBI Taxonomy" id="77097"/>
    <lineage>
        <taxon>Bacteria</taxon>
        <taxon>Pseudomonadati</taxon>
        <taxon>Pseudomonadota</taxon>
        <taxon>Gammaproteobacteria</taxon>
        <taxon>Oceanospirillales</taxon>
        <taxon>Halomonadaceae</taxon>
        <taxon>Vreelandella</taxon>
    </lineage>
</organism>
<keyword evidence="2" id="KW-1185">Reference proteome</keyword>
<proteinExistence type="predicted"/>
<reference evidence="1 2" key="1">
    <citation type="submission" date="2020-03" db="EMBL/GenBank/DDBJ databases">
        <title>Complete Genome Sequence of Halomonas meridiana strain Eplume2, isolated from hydrothermal-plume in the north east Pacific Ocean.</title>
        <authorList>
            <person name="Kurihara Y."/>
            <person name="Kawai S."/>
            <person name="Sakai A."/>
            <person name="Galipon J."/>
            <person name="Arakawa K."/>
        </authorList>
    </citation>
    <scope>NUCLEOTIDE SEQUENCE [LARGE SCALE GENOMIC DNA]</scope>
    <source>
        <strain evidence="1 2">Eplume2</strain>
    </source>
</reference>
<evidence type="ECO:0000313" key="2">
    <source>
        <dbReference type="Proteomes" id="UP000501053"/>
    </source>
</evidence>
<evidence type="ECO:0008006" key="3">
    <source>
        <dbReference type="Google" id="ProtNLM"/>
    </source>
</evidence>